<dbReference type="InterPro" id="IPR006306">
    <property type="entry name" value="T3SS_HrpO"/>
</dbReference>
<sequence>MTEADVIQYTTEALLLVLILSMPPILVATFTGVLVSLLQAVTQIQEQTLGFAVKLVAIVATLYLTARWLGMEMYQYTVLVFDAIPDVAG</sequence>
<dbReference type="PANTHER" id="PTHR34040">
    <property type="entry name" value="FLAGELLAR BIOSYNTHETIC PROTEIN FLIQ"/>
    <property type="match status" value="1"/>
</dbReference>
<evidence type="ECO:0000256" key="1">
    <source>
        <dbReference type="ARBA" id="ARBA00004651"/>
    </source>
</evidence>
<protein>
    <submittedName>
        <fullName evidence="9">Type III secretory pathway, component EscS</fullName>
    </submittedName>
</protein>
<dbReference type="KEGG" id="hch:HCH_03262"/>
<keyword evidence="4 8" id="KW-0812">Transmembrane</keyword>
<evidence type="ECO:0000256" key="4">
    <source>
        <dbReference type="ARBA" id="ARBA00022692"/>
    </source>
</evidence>
<keyword evidence="5 8" id="KW-1133">Transmembrane helix</keyword>
<dbReference type="OrthoDB" id="9806440at2"/>
<organism evidence="9 10">
    <name type="scientific">Hahella chejuensis (strain KCTC 2396)</name>
    <dbReference type="NCBI Taxonomy" id="349521"/>
    <lineage>
        <taxon>Bacteria</taxon>
        <taxon>Pseudomonadati</taxon>
        <taxon>Pseudomonadota</taxon>
        <taxon>Gammaproteobacteria</taxon>
        <taxon>Oceanospirillales</taxon>
        <taxon>Hahellaceae</taxon>
        <taxon>Hahella</taxon>
    </lineage>
</organism>
<name>Q2SH53_HAHCH</name>
<accession>Q2SH53</accession>
<evidence type="ECO:0000256" key="8">
    <source>
        <dbReference type="SAM" id="Phobius"/>
    </source>
</evidence>
<dbReference type="AlphaFoldDB" id="Q2SH53"/>
<dbReference type="PRINTS" id="PR00952">
    <property type="entry name" value="TYPE3IMQPROT"/>
</dbReference>
<evidence type="ECO:0000313" key="10">
    <source>
        <dbReference type="Proteomes" id="UP000000238"/>
    </source>
</evidence>
<evidence type="ECO:0000256" key="6">
    <source>
        <dbReference type="ARBA" id="ARBA00023026"/>
    </source>
</evidence>
<keyword evidence="6" id="KW-0843">Virulence</keyword>
<reference evidence="9 10" key="1">
    <citation type="journal article" date="2005" name="Nucleic Acids Res.">
        <title>Genomic blueprint of Hahella chejuensis, a marine microbe producing an algicidal agent.</title>
        <authorList>
            <person name="Jeong H."/>
            <person name="Yim J.H."/>
            <person name="Lee C."/>
            <person name="Choi S.-H."/>
            <person name="Park Y.K."/>
            <person name="Yoon S.H."/>
            <person name="Hur C.-G."/>
            <person name="Kang H.-Y."/>
            <person name="Kim D."/>
            <person name="Lee H.H."/>
            <person name="Park K.H."/>
            <person name="Park S.-H."/>
            <person name="Park H.-S."/>
            <person name="Lee H.K."/>
            <person name="Oh T.K."/>
            <person name="Kim J.F."/>
        </authorList>
    </citation>
    <scope>NUCLEOTIDE SEQUENCE [LARGE SCALE GENOMIC DNA]</scope>
    <source>
        <strain evidence="9 10">KCTC 2396</strain>
    </source>
</reference>
<proteinExistence type="inferred from homology"/>
<keyword evidence="7 8" id="KW-0472">Membrane</keyword>
<evidence type="ECO:0000256" key="5">
    <source>
        <dbReference type="ARBA" id="ARBA00022989"/>
    </source>
</evidence>
<comment type="similarity">
    <text evidence="2">Belongs to the FliQ/MopD/SpaQ family.</text>
</comment>
<dbReference type="GO" id="GO:0009306">
    <property type="term" value="P:protein secretion"/>
    <property type="evidence" value="ECO:0007669"/>
    <property type="project" value="InterPro"/>
</dbReference>
<dbReference type="InterPro" id="IPR002191">
    <property type="entry name" value="Bac_export_3"/>
</dbReference>
<dbReference type="Proteomes" id="UP000000238">
    <property type="component" value="Chromosome"/>
</dbReference>
<keyword evidence="3" id="KW-1003">Cell membrane</keyword>
<keyword evidence="10" id="KW-1185">Reference proteome</keyword>
<dbReference type="EMBL" id="CP000155">
    <property type="protein sequence ID" value="ABC30021.1"/>
    <property type="molecule type" value="Genomic_DNA"/>
</dbReference>
<evidence type="ECO:0000256" key="7">
    <source>
        <dbReference type="ARBA" id="ARBA00023136"/>
    </source>
</evidence>
<dbReference type="Pfam" id="PF01313">
    <property type="entry name" value="Bac_export_3"/>
    <property type="match status" value="1"/>
</dbReference>
<dbReference type="NCBIfam" id="TIGR01403">
    <property type="entry name" value="fliQ_rel_III"/>
    <property type="match status" value="1"/>
</dbReference>
<evidence type="ECO:0000256" key="2">
    <source>
        <dbReference type="ARBA" id="ARBA00006156"/>
    </source>
</evidence>
<comment type="subcellular location">
    <subcellularLocation>
        <location evidence="1">Cell membrane</location>
        <topology evidence="1">Multi-pass membrane protein</topology>
    </subcellularLocation>
</comment>
<dbReference type="RefSeq" id="WP_011397090.1">
    <property type="nucleotide sequence ID" value="NC_007645.1"/>
</dbReference>
<dbReference type="GO" id="GO:0005886">
    <property type="term" value="C:plasma membrane"/>
    <property type="evidence" value="ECO:0007669"/>
    <property type="project" value="UniProtKB-SubCell"/>
</dbReference>
<gene>
    <name evidence="9" type="ordered locus">HCH_03262</name>
</gene>
<dbReference type="PANTHER" id="PTHR34040:SF7">
    <property type="entry name" value="SURFACE PRESENTATION OF ANTIGENS PROTEIN SPAQ"/>
    <property type="match status" value="1"/>
</dbReference>
<dbReference type="HOGENOM" id="CLU_164516_1_1_6"/>
<evidence type="ECO:0000313" key="9">
    <source>
        <dbReference type="EMBL" id="ABC30021.1"/>
    </source>
</evidence>
<feature type="transmembrane region" description="Helical" evidence="8">
    <location>
        <begin position="13"/>
        <end position="37"/>
    </location>
</feature>
<dbReference type="STRING" id="349521.HCH_03262"/>
<dbReference type="PIRSF" id="PIRSF004669">
    <property type="entry name" value="FliQ"/>
    <property type="match status" value="1"/>
</dbReference>
<feature type="transmembrane region" description="Helical" evidence="8">
    <location>
        <begin position="49"/>
        <end position="69"/>
    </location>
</feature>
<dbReference type="eggNOG" id="COG4794">
    <property type="taxonomic scope" value="Bacteria"/>
</dbReference>
<evidence type="ECO:0000256" key="3">
    <source>
        <dbReference type="ARBA" id="ARBA00022475"/>
    </source>
</evidence>